<evidence type="ECO:0000259" key="2">
    <source>
        <dbReference type="PROSITE" id="PS00028"/>
    </source>
</evidence>
<sequence length="306" mass="32498">MSQYNDPPPPREPSEPGELIHEEHETSQHSQSLNLPHFGTFRGSSNAPSATIDDGQSSSASISVRQRTQSTSPYHNHFNDGFEEGGQRADLPSIRDVLTEELTIASAETSLSSAGSGESVVIPASASPQIPVFSPSSTSSAAGEATSMPSFPSGSRDIVDISSIEAAHHGDDELEYEIFEDDGSEFDVDTSDVGSSAGASDLGAGGPGYGAGVTPDVTDYIAITGPEGTVPDWTLHAEAVSSTDYRCMWIDEQGVSCGYRARKSSTKRHIESKHMGVKKFVCVSCDKKFAIKVSCEDHVAKVHLKM</sequence>
<dbReference type="Gene3D" id="3.30.160.60">
    <property type="entry name" value="Classic Zinc Finger"/>
    <property type="match status" value="1"/>
</dbReference>
<protein>
    <recommendedName>
        <fullName evidence="2">C2H2-type domain-containing protein</fullName>
    </recommendedName>
</protein>
<feature type="compositionally biased region" description="Basic and acidic residues" evidence="1">
    <location>
        <begin position="12"/>
        <end position="27"/>
    </location>
</feature>
<dbReference type="EMBL" id="KN882025">
    <property type="protein sequence ID" value="KIY46689.1"/>
    <property type="molecule type" value="Genomic_DNA"/>
</dbReference>
<dbReference type="OrthoDB" id="3058450at2759"/>
<feature type="region of interest" description="Disordered" evidence="1">
    <location>
        <begin position="1"/>
        <end position="89"/>
    </location>
</feature>
<dbReference type="InterPro" id="IPR013087">
    <property type="entry name" value="Znf_C2H2_type"/>
</dbReference>
<dbReference type="AlphaFoldDB" id="A0A0D7A8H5"/>
<reference evidence="3 4" key="1">
    <citation type="journal article" date="2015" name="Fungal Genet. Biol.">
        <title>Evolution of novel wood decay mechanisms in Agaricales revealed by the genome sequences of Fistulina hepatica and Cylindrobasidium torrendii.</title>
        <authorList>
            <person name="Floudas D."/>
            <person name="Held B.W."/>
            <person name="Riley R."/>
            <person name="Nagy L.G."/>
            <person name="Koehler G."/>
            <person name="Ransdell A.S."/>
            <person name="Younus H."/>
            <person name="Chow J."/>
            <person name="Chiniquy J."/>
            <person name="Lipzen A."/>
            <person name="Tritt A."/>
            <person name="Sun H."/>
            <person name="Haridas S."/>
            <person name="LaButti K."/>
            <person name="Ohm R.A."/>
            <person name="Kues U."/>
            <person name="Blanchette R.A."/>
            <person name="Grigoriev I.V."/>
            <person name="Minto R.E."/>
            <person name="Hibbett D.S."/>
        </authorList>
    </citation>
    <scope>NUCLEOTIDE SEQUENCE [LARGE SCALE GENOMIC DNA]</scope>
    <source>
        <strain evidence="3 4">ATCC 64428</strain>
    </source>
</reference>
<feature type="compositionally biased region" description="Polar residues" evidence="1">
    <location>
        <begin position="42"/>
        <end position="74"/>
    </location>
</feature>
<dbReference type="Proteomes" id="UP000054144">
    <property type="component" value="Unassembled WGS sequence"/>
</dbReference>
<gene>
    <name evidence="3" type="ORF">FISHEDRAFT_75395</name>
</gene>
<feature type="region of interest" description="Disordered" evidence="1">
    <location>
        <begin position="133"/>
        <end position="154"/>
    </location>
</feature>
<accession>A0A0D7A8H5</accession>
<evidence type="ECO:0000313" key="3">
    <source>
        <dbReference type="EMBL" id="KIY46689.1"/>
    </source>
</evidence>
<proteinExistence type="predicted"/>
<organism evidence="3 4">
    <name type="scientific">Fistulina hepatica ATCC 64428</name>
    <dbReference type="NCBI Taxonomy" id="1128425"/>
    <lineage>
        <taxon>Eukaryota</taxon>
        <taxon>Fungi</taxon>
        <taxon>Dikarya</taxon>
        <taxon>Basidiomycota</taxon>
        <taxon>Agaricomycotina</taxon>
        <taxon>Agaricomycetes</taxon>
        <taxon>Agaricomycetidae</taxon>
        <taxon>Agaricales</taxon>
        <taxon>Fistulinaceae</taxon>
        <taxon>Fistulina</taxon>
    </lineage>
</organism>
<feature type="compositionally biased region" description="Low complexity" evidence="1">
    <location>
        <begin position="134"/>
        <end position="147"/>
    </location>
</feature>
<feature type="compositionally biased region" description="Pro residues" evidence="1">
    <location>
        <begin position="1"/>
        <end position="11"/>
    </location>
</feature>
<feature type="domain" description="C2H2-type" evidence="2">
    <location>
        <begin position="282"/>
        <end position="303"/>
    </location>
</feature>
<evidence type="ECO:0000313" key="4">
    <source>
        <dbReference type="Proteomes" id="UP000054144"/>
    </source>
</evidence>
<evidence type="ECO:0000256" key="1">
    <source>
        <dbReference type="SAM" id="MobiDB-lite"/>
    </source>
</evidence>
<dbReference type="PROSITE" id="PS00028">
    <property type="entry name" value="ZINC_FINGER_C2H2_1"/>
    <property type="match status" value="1"/>
</dbReference>
<name>A0A0D7A8H5_9AGAR</name>
<keyword evidence="4" id="KW-1185">Reference proteome</keyword>